<sequence>MTTQNLPSNRTAPNVWSSRLELNNLDARPDGRAPGEELERPKTSKIEREIIWAVVVLYAGIIACFAGLHIYGLTLG</sequence>
<dbReference type="OrthoDB" id="4990921at2"/>
<reference evidence="2 3" key="1">
    <citation type="journal article" date="2015" name="Stand. Genomic Sci.">
        <title>Genomic Encyclopedia of Bacterial and Archaeal Type Strains, Phase III: the genomes of soil and plant-associated and newly described type strains.</title>
        <authorList>
            <person name="Whitman W.B."/>
            <person name="Woyke T."/>
            <person name="Klenk H.P."/>
            <person name="Zhou Y."/>
            <person name="Lilburn T.G."/>
            <person name="Beck B.J."/>
            <person name="De Vos P."/>
            <person name="Vandamme P."/>
            <person name="Eisen J.A."/>
            <person name="Garrity G."/>
            <person name="Hugenholtz P."/>
            <person name="Kyrpides N.C."/>
        </authorList>
    </citation>
    <scope>NUCLEOTIDE SEQUENCE [LARGE SCALE GENOMIC DNA]</scope>
    <source>
        <strain evidence="2 3">RF6</strain>
    </source>
</reference>
<proteinExistence type="predicted"/>
<evidence type="ECO:0000313" key="3">
    <source>
        <dbReference type="Proteomes" id="UP000291832"/>
    </source>
</evidence>
<dbReference type="AlphaFoldDB" id="A0A4Q7TKD4"/>
<dbReference type="RefSeq" id="WP_130455190.1">
    <property type="nucleotide sequence ID" value="NZ_QYAG01000003.1"/>
</dbReference>
<accession>A0A4Q7TKD4</accession>
<protein>
    <submittedName>
        <fullName evidence="2">Uncharacterized protein</fullName>
    </submittedName>
</protein>
<organism evidence="2 3">
    <name type="scientific">Leucobacter luti</name>
    <dbReference type="NCBI Taxonomy" id="340320"/>
    <lineage>
        <taxon>Bacteria</taxon>
        <taxon>Bacillati</taxon>
        <taxon>Actinomycetota</taxon>
        <taxon>Actinomycetes</taxon>
        <taxon>Micrococcales</taxon>
        <taxon>Microbacteriaceae</taxon>
        <taxon>Leucobacter</taxon>
    </lineage>
</organism>
<gene>
    <name evidence="2" type="ORF">EV139_2824</name>
</gene>
<dbReference type="Proteomes" id="UP000291832">
    <property type="component" value="Unassembled WGS sequence"/>
</dbReference>
<keyword evidence="3" id="KW-1185">Reference proteome</keyword>
<keyword evidence="1" id="KW-0812">Transmembrane</keyword>
<name>A0A4Q7TKD4_9MICO</name>
<dbReference type="EMBL" id="SHKI01000007">
    <property type="protein sequence ID" value="RZT61076.1"/>
    <property type="molecule type" value="Genomic_DNA"/>
</dbReference>
<evidence type="ECO:0000256" key="1">
    <source>
        <dbReference type="SAM" id="Phobius"/>
    </source>
</evidence>
<keyword evidence="1" id="KW-0472">Membrane</keyword>
<keyword evidence="1" id="KW-1133">Transmembrane helix</keyword>
<feature type="transmembrane region" description="Helical" evidence="1">
    <location>
        <begin position="50"/>
        <end position="71"/>
    </location>
</feature>
<comment type="caution">
    <text evidence="2">The sequence shown here is derived from an EMBL/GenBank/DDBJ whole genome shotgun (WGS) entry which is preliminary data.</text>
</comment>
<evidence type="ECO:0000313" key="2">
    <source>
        <dbReference type="EMBL" id="RZT61076.1"/>
    </source>
</evidence>